<sequence>QPPAAAQAPASPATAAAEAPATAAAEAPATAAAELPHMDPPAKPMPAWEVVKRADRLMGESKHAEALAAYKQALDAGNMGTRTAYSAACAAALLGQKQEALRLLALAEKHGFRNAKWMQQDEDLVSLRGEPAFTAMVQRLPTLPPPHAAQNAELQRLFDEDQADRSPPPSGPEGWKVVSERDAQRRARVKELMAQDALKNGGDHLAAAFIFQHGHAQEDFAMARQLGAEAAKRGHPVGMWIAAAAWDRWLMNAGKPQRFGTQYQFDPQTKQPKLYPVDPSVSDEERARWGFPPLAEIPTVMR</sequence>
<comment type="caution">
    <text evidence="2">The sequence shown here is derived from an EMBL/GenBank/DDBJ whole genome shotgun (WGS) entry which is preliminary data.</text>
</comment>
<evidence type="ECO:0000256" key="1">
    <source>
        <dbReference type="SAM" id="MobiDB-lite"/>
    </source>
</evidence>
<dbReference type="RefSeq" id="WP_169349549.1">
    <property type="nucleotide sequence ID" value="NZ_JABBJJ010000238.1"/>
</dbReference>
<keyword evidence="3" id="KW-1185">Reference proteome</keyword>
<feature type="region of interest" description="Disordered" evidence="1">
    <location>
        <begin position="160"/>
        <end position="180"/>
    </location>
</feature>
<dbReference type="EMBL" id="JABBJJ010000238">
    <property type="protein sequence ID" value="NMO20329.1"/>
    <property type="molecule type" value="Genomic_DNA"/>
</dbReference>
<proteinExistence type="predicted"/>
<protein>
    <submittedName>
        <fullName evidence="2">Uncharacterized protein</fullName>
    </submittedName>
</protein>
<feature type="non-terminal residue" evidence="2">
    <location>
        <position position="1"/>
    </location>
</feature>
<dbReference type="NCBIfam" id="NF047558">
    <property type="entry name" value="TPR_END_plus"/>
    <property type="match status" value="1"/>
</dbReference>
<evidence type="ECO:0000313" key="2">
    <source>
        <dbReference type="EMBL" id="NMO20329.1"/>
    </source>
</evidence>
<dbReference type="AlphaFoldDB" id="A0A848LRM8"/>
<evidence type="ECO:0000313" key="3">
    <source>
        <dbReference type="Proteomes" id="UP000518300"/>
    </source>
</evidence>
<gene>
    <name evidence="2" type="ORF">HG543_36535</name>
</gene>
<feature type="region of interest" description="Disordered" evidence="1">
    <location>
        <begin position="1"/>
        <end position="44"/>
    </location>
</feature>
<feature type="compositionally biased region" description="Low complexity" evidence="1">
    <location>
        <begin position="1"/>
        <end position="34"/>
    </location>
</feature>
<organism evidence="2 3">
    <name type="scientific">Pyxidicoccus fallax</name>
    <dbReference type="NCBI Taxonomy" id="394095"/>
    <lineage>
        <taxon>Bacteria</taxon>
        <taxon>Pseudomonadati</taxon>
        <taxon>Myxococcota</taxon>
        <taxon>Myxococcia</taxon>
        <taxon>Myxococcales</taxon>
        <taxon>Cystobacterineae</taxon>
        <taxon>Myxococcaceae</taxon>
        <taxon>Pyxidicoccus</taxon>
    </lineage>
</organism>
<dbReference type="Proteomes" id="UP000518300">
    <property type="component" value="Unassembled WGS sequence"/>
</dbReference>
<accession>A0A848LRM8</accession>
<name>A0A848LRM8_9BACT</name>
<reference evidence="2 3" key="1">
    <citation type="submission" date="2020-04" db="EMBL/GenBank/DDBJ databases">
        <title>Draft genome of Pyxidicoccus fallax type strain.</title>
        <authorList>
            <person name="Whitworth D.E."/>
        </authorList>
    </citation>
    <scope>NUCLEOTIDE SEQUENCE [LARGE SCALE GENOMIC DNA]</scope>
    <source>
        <strain evidence="2 3">DSM 14698</strain>
    </source>
</reference>